<dbReference type="PANTHER" id="PTHR45640">
    <property type="entry name" value="HEAT SHOCK PROTEIN HSP-12.2-RELATED"/>
    <property type="match status" value="1"/>
</dbReference>
<dbReference type="EMBL" id="KB305378">
    <property type="protein sequence ID" value="ELU01095.1"/>
    <property type="molecule type" value="Genomic_DNA"/>
</dbReference>
<dbReference type="InterPro" id="IPR001436">
    <property type="entry name" value="Alpha-crystallin/sHSP_animal"/>
</dbReference>
<dbReference type="PANTHER" id="PTHR45640:SF26">
    <property type="entry name" value="RE23625P"/>
    <property type="match status" value="1"/>
</dbReference>
<reference evidence="7" key="3">
    <citation type="submission" date="2015-06" db="UniProtKB">
        <authorList>
            <consortium name="EnsemblMetazoa"/>
        </authorList>
    </citation>
    <scope>IDENTIFICATION</scope>
</reference>
<organism evidence="6">
    <name type="scientific">Capitella teleta</name>
    <name type="common">Polychaete worm</name>
    <dbReference type="NCBI Taxonomy" id="283909"/>
    <lineage>
        <taxon>Eukaryota</taxon>
        <taxon>Metazoa</taxon>
        <taxon>Spiralia</taxon>
        <taxon>Lophotrochozoa</taxon>
        <taxon>Annelida</taxon>
        <taxon>Polychaeta</taxon>
        <taxon>Sedentaria</taxon>
        <taxon>Scolecida</taxon>
        <taxon>Capitellidae</taxon>
        <taxon>Capitella</taxon>
    </lineage>
</organism>
<evidence type="ECO:0000256" key="1">
    <source>
        <dbReference type="PROSITE-ProRule" id="PRU00285"/>
    </source>
</evidence>
<gene>
    <name evidence="6" type="ORF">CAPTEDRAFT_219683</name>
</gene>
<dbReference type="InterPro" id="IPR008978">
    <property type="entry name" value="HSP20-like_chaperone"/>
</dbReference>
<keyword evidence="8" id="KW-1185">Reference proteome</keyword>
<dbReference type="GO" id="GO:0042026">
    <property type="term" value="P:protein refolding"/>
    <property type="evidence" value="ECO:0007669"/>
    <property type="project" value="TreeGrafter"/>
</dbReference>
<evidence type="ECO:0000256" key="2">
    <source>
        <dbReference type="RuleBase" id="RU003616"/>
    </source>
</evidence>
<dbReference type="InterPro" id="IPR002068">
    <property type="entry name" value="A-crystallin/Hsp20_dom"/>
</dbReference>
<feature type="region of interest" description="Disordered" evidence="4">
    <location>
        <begin position="185"/>
        <end position="258"/>
    </location>
</feature>
<dbReference type="SUPFAM" id="SSF49764">
    <property type="entry name" value="HSP20-like chaperones"/>
    <property type="match status" value="1"/>
</dbReference>
<proteinExistence type="inferred from homology"/>
<feature type="domain" description="SHSP" evidence="5">
    <location>
        <begin position="474"/>
        <end position="581"/>
    </location>
</feature>
<reference evidence="6 8" key="2">
    <citation type="journal article" date="2013" name="Nature">
        <title>Insights into bilaterian evolution from three spiralian genomes.</title>
        <authorList>
            <person name="Simakov O."/>
            <person name="Marletaz F."/>
            <person name="Cho S.J."/>
            <person name="Edsinger-Gonzales E."/>
            <person name="Havlak P."/>
            <person name="Hellsten U."/>
            <person name="Kuo D.H."/>
            <person name="Larsson T."/>
            <person name="Lv J."/>
            <person name="Arendt D."/>
            <person name="Savage R."/>
            <person name="Osoegawa K."/>
            <person name="de Jong P."/>
            <person name="Grimwood J."/>
            <person name="Chapman J.A."/>
            <person name="Shapiro H."/>
            <person name="Aerts A."/>
            <person name="Otillar R.P."/>
            <person name="Terry A.Y."/>
            <person name="Boore J.L."/>
            <person name="Grigoriev I.V."/>
            <person name="Lindberg D.R."/>
            <person name="Seaver E.C."/>
            <person name="Weisblat D.A."/>
            <person name="Putnam N.H."/>
            <person name="Rokhsar D.S."/>
        </authorList>
    </citation>
    <scope>NUCLEOTIDE SEQUENCE</scope>
    <source>
        <strain evidence="6 8">I ESC-2004</strain>
    </source>
</reference>
<feature type="coiled-coil region" evidence="3">
    <location>
        <begin position="447"/>
        <end position="481"/>
    </location>
</feature>
<evidence type="ECO:0000313" key="8">
    <source>
        <dbReference type="Proteomes" id="UP000014760"/>
    </source>
</evidence>
<dbReference type="GO" id="GO:0009408">
    <property type="term" value="P:response to heat"/>
    <property type="evidence" value="ECO:0007669"/>
    <property type="project" value="TreeGrafter"/>
</dbReference>
<accession>R7U422</accession>
<protein>
    <recommendedName>
        <fullName evidence="5">SHSP domain-containing protein</fullName>
    </recommendedName>
</protein>
<dbReference type="Gene3D" id="2.60.40.790">
    <property type="match status" value="1"/>
</dbReference>
<dbReference type="CDD" id="cd06526">
    <property type="entry name" value="metazoan_ACD"/>
    <property type="match status" value="1"/>
</dbReference>
<evidence type="ECO:0000259" key="5">
    <source>
        <dbReference type="PROSITE" id="PS01031"/>
    </source>
</evidence>
<dbReference type="HOGENOM" id="CLU_520983_0_0_1"/>
<name>R7U422_CAPTE</name>
<evidence type="ECO:0000256" key="4">
    <source>
        <dbReference type="SAM" id="MobiDB-lite"/>
    </source>
</evidence>
<comment type="similarity">
    <text evidence="1 2">Belongs to the small heat shock protein (HSP20) family.</text>
</comment>
<dbReference type="EnsemblMetazoa" id="CapteT219683">
    <property type="protein sequence ID" value="CapteP219683"/>
    <property type="gene ID" value="CapteG219683"/>
</dbReference>
<evidence type="ECO:0000313" key="7">
    <source>
        <dbReference type="EnsemblMetazoa" id="CapteP219683"/>
    </source>
</evidence>
<reference evidence="8" key="1">
    <citation type="submission" date="2012-12" db="EMBL/GenBank/DDBJ databases">
        <authorList>
            <person name="Hellsten U."/>
            <person name="Grimwood J."/>
            <person name="Chapman J.A."/>
            <person name="Shapiro H."/>
            <person name="Aerts A."/>
            <person name="Otillar R.P."/>
            <person name="Terry A.Y."/>
            <person name="Boore J.L."/>
            <person name="Simakov O."/>
            <person name="Marletaz F."/>
            <person name="Cho S.-J."/>
            <person name="Edsinger-Gonzales E."/>
            <person name="Havlak P."/>
            <person name="Kuo D.-H."/>
            <person name="Larsson T."/>
            <person name="Lv J."/>
            <person name="Arendt D."/>
            <person name="Savage R."/>
            <person name="Osoegawa K."/>
            <person name="de Jong P."/>
            <person name="Lindberg D.R."/>
            <person name="Seaver E.C."/>
            <person name="Weisblat D.A."/>
            <person name="Putnam N.H."/>
            <person name="Grigoriev I.V."/>
            <person name="Rokhsar D.S."/>
        </authorList>
    </citation>
    <scope>NUCLEOTIDE SEQUENCE</scope>
    <source>
        <strain evidence="8">I ESC-2004</strain>
    </source>
</reference>
<dbReference type="Proteomes" id="UP000014760">
    <property type="component" value="Unassembled WGS sequence"/>
</dbReference>
<evidence type="ECO:0000256" key="3">
    <source>
        <dbReference type="SAM" id="Coils"/>
    </source>
</evidence>
<dbReference type="PROSITE" id="PS01031">
    <property type="entry name" value="SHSP"/>
    <property type="match status" value="1"/>
</dbReference>
<dbReference type="OrthoDB" id="8946669at2759"/>
<dbReference type="GO" id="GO:0005634">
    <property type="term" value="C:nucleus"/>
    <property type="evidence" value="ECO:0007669"/>
    <property type="project" value="TreeGrafter"/>
</dbReference>
<dbReference type="Pfam" id="PF00011">
    <property type="entry name" value="HSP20"/>
    <property type="match status" value="1"/>
</dbReference>
<dbReference type="EMBL" id="AMQN01001753">
    <property type="status" value="NOT_ANNOTATED_CDS"/>
    <property type="molecule type" value="Genomic_DNA"/>
</dbReference>
<dbReference type="AlphaFoldDB" id="R7U422"/>
<sequence length="591" mass="66432">MTDMRYGLDQRYEAGTGPTTLSVRRCFVSRRQCNVCVRWCDVRIAHSLKGADGNLSFIPMSKSKQEHRDSKAAIAADKIFINLNQPFEKMPCGKKNRCAERKERGPGCRRGPFGPWMAGPPPHHYGGRWFGPPHHPHGHPMGGPGGCWGPPHHPKPWGQRHGCGRWGRGPPPHVVERLMKKWAEKAEEREDQTSGDDSGNDGAEEAPGPCMGGGPPAHVMAHFMEMSSGNYGSEQRQDANGGVKKAEKPIGADEAGSARPGMCWKQWMQAGQGPEVWFRVVKLPNVNQEGAQVKVVGQKLVVQAGPNDDSSSSDEGSERQQQSIDLPTRIITRTLRTTWLGPHRLLAFGLKKLKQDAEKEETSKEQDDVGCWFHSVQIPGVHQAQLNVDVVDGKIVFHAFKESHNEETGDLDRMEAKRTIAMPEDIRKRTLRWARMGPMRLCLFALRKKKEQEVMREERDQENEDIEMKEHEAEIGNSQAEDVEWVELKAADFSTEVDVRGFQYEDLSVSREKNAVIVNAKRREEDGERSLRKTILLPDDIRVESIRCSLDENLLRITAQRSLTPVYVDDVADDLASIRVDVDSNLNDVIF</sequence>
<dbReference type="GO" id="GO:0005737">
    <property type="term" value="C:cytoplasm"/>
    <property type="evidence" value="ECO:0007669"/>
    <property type="project" value="TreeGrafter"/>
</dbReference>
<dbReference type="GO" id="GO:0051082">
    <property type="term" value="F:unfolded protein binding"/>
    <property type="evidence" value="ECO:0007669"/>
    <property type="project" value="TreeGrafter"/>
</dbReference>
<evidence type="ECO:0000313" key="6">
    <source>
        <dbReference type="EMBL" id="ELU01095.1"/>
    </source>
</evidence>
<feature type="compositionally biased region" description="Acidic residues" evidence="4">
    <location>
        <begin position="193"/>
        <end position="204"/>
    </location>
</feature>
<feature type="region of interest" description="Disordered" evidence="4">
    <location>
        <begin position="304"/>
        <end position="325"/>
    </location>
</feature>
<keyword evidence="3" id="KW-0175">Coiled coil</keyword>